<evidence type="ECO:0000256" key="1">
    <source>
        <dbReference type="ARBA" id="ARBA00022574"/>
    </source>
</evidence>
<dbReference type="Pfam" id="PF00400">
    <property type="entry name" value="WD40"/>
    <property type="match status" value="3"/>
</dbReference>
<dbReference type="Proteomes" id="UP000054477">
    <property type="component" value="Unassembled WGS sequence"/>
</dbReference>
<dbReference type="InterPro" id="IPR001680">
    <property type="entry name" value="WD40_rpt"/>
</dbReference>
<reference evidence="4 5" key="1">
    <citation type="submission" date="2014-04" db="EMBL/GenBank/DDBJ databases">
        <authorList>
            <consortium name="DOE Joint Genome Institute"/>
            <person name="Kuo A."/>
            <person name="Kohler A."/>
            <person name="Nagy L.G."/>
            <person name="Floudas D."/>
            <person name="Copeland A."/>
            <person name="Barry K.W."/>
            <person name="Cichocki N."/>
            <person name="Veneault-Fourrey C."/>
            <person name="LaButti K."/>
            <person name="Lindquist E.A."/>
            <person name="Lipzen A."/>
            <person name="Lundell T."/>
            <person name="Morin E."/>
            <person name="Murat C."/>
            <person name="Sun H."/>
            <person name="Tunlid A."/>
            <person name="Henrissat B."/>
            <person name="Grigoriev I.V."/>
            <person name="Hibbett D.S."/>
            <person name="Martin F."/>
            <person name="Nordberg H.P."/>
            <person name="Cantor M.N."/>
            <person name="Hua S.X."/>
        </authorList>
    </citation>
    <scope>NUCLEOTIDE SEQUENCE [LARGE SCALE GENOMIC DNA]</scope>
    <source>
        <strain evidence="4 5">LaAM-08-1</strain>
    </source>
</reference>
<dbReference type="InterPro" id="IPR051510">
    <property type="entry name" value="SKI8"/>
</dbReference>
<feature type="repeat" description="WD" evidence="3">
    <location>
        <begin position="57"/>
        <end position="98"/>
    </location>
</feature>
<evidence type="ECO:0000256" key="2">
    <source>
        <dbReference type="ARBA" id="ARBA00022737"/>
    </source>
</evidence>
<dbReference type="InterPro" id="IPR015943">
    <property type="entry name" value="WD40/YVTN_repeat-like_dom_sf"/>
</dbReference>
<keyword evidence="2" id="KW-0677">Repeat</keyword>
<dbReference type="PROSITE" id="PS50294">
    <property type="entry name" value="WD_REPEATS_REGION"/>
    <property type="match status" value="2"/>
</dbReference>
<evidence type="ECO:0000313" key="4">
    <source>
        <dbReference type="EMBL" id="KIK00549.1"/>
    </source>
</evidence>
<feature type="repeat" description="WD" evidence="3">
    <location>
        <begin position="236"/>
        <end position="277"/>
    </location>
</feature>
<dbReference type="STRING" id="1095629.A0A0C9XG47"/>
<sequence length="322" mass="33900">MSLAFLHAHDCSEPHTDAIWGISWTAEDTAISISADGSVKQWAAASGQPHPPNATFPAAHTLAQVSLSVSPDGKKVLYNSIEGLTSLWDLGSGEVVSKFESYARTADAEPSWSVSLNPNGETYASTGGSGNVFIHSAQPSNFGERLTTIPSGRPKFGMFCKHSPDGRRVALSSETGQIYIFDLESNSLSMTFTSHAMAVRSVAWSPDSTLLLSASEDKRLTLHDVRTAPGGAVASFTGHSSWVLSTDISPDGRLGLSGSADRSIKVWDIGARAAVSTIQDTGEVWSVCWRPKLPTAGSAGAFVSGGEDGVVRWWRGAGGGTT</sequence>
<dbReference type="OrthoDB" id="538223at2759"/>
<name>A0A0C9XG47_9AGAR</name>
<dbReference type="PANTHER" id="PTHR44090:SF1">
    <property type="entry name" value="SUPERKILLER COMPLEX PROTEIN 8"/>
    <property type="match status" value="1"/>
</dbReference>
<accession>A0A0C9XG47</accession>
<dbReference type="EMBL" id="KN838623">
    <property type="protein sequence ID" value="KIK00549.1"/>
    <property type="molecule type" value="Genomic_DNA"/>
</dbReference>
<dbReference type="SUPFAM" id="SSF50978">
    <property type="entry name" value="WD40 repeat-like"/>
    <property type="match status" value="1"/>
</dbReference>
<dbReference type="GO" id="GO:0032991">
    <property type="term" value="C:protein-containing complex"/>
    <property type="evidence" value="ECO:0007669"/>
    <property type="project" value="UniProtKB-ARBA"/>
</dbReference>
<dbReference type="PANTHER" id="PTHR44090">
    <property type="entry name" value="WD REPEAT-CONTAINING PROTEIN 61"/>
    <property type="match status" value="1"/>
</dbReference>
<organism evidence="4 5">
    <name type="scientific">Laccaria amethystina LaAM-08-1</name>
    <dbReference type="NCBI Taxonomy" id="1095629"/>
    <lineage>
        <taxon>Eukaryota</taxon>
        <taxon>Fungi</taxon>
        <taxon>Dikarya</taxon>
        <taxon>Basidiomycota</taxon>
        <taxon>Agaricomycotina</taxon>
        <taxon>Agaricomycetes</taxon>
        <taxon>Agaricomycetidae</taxon>
        <taxon>Agaricales</taxon>
        <taxon>Agaricineae</taxon>
        <taxon>Hydnangiaceae</taxon>
        <taxon>Laccaria</taxon>
    </lineage>
</organism>
<dbReference type="AlphaFoldDB" id="A0A0C9XG47"/>
<proteinExistence type="predicted"/>
<feature type="repeat" description="WD" evidence="3">
    <location>
        <begin position="192"/>
        <end position="227"/>
    </location>
</feature>
<dbReference type="PROSITE" id="PS50082">
    <property type="entry name" value="WD_REPEATS_2"/>
    <property type="match status" value="3"/>
</dbReference>
<evidence type="ECO:0000256" key="3">
    <source>
        <dbReference type="PROSITE-ProRule" id="PRU00221"/>
    </source>
</evidence>
<keyword evidence="5" id="KW-1185">Reference proteome</keyword>
<dbReference type="InterPro" id="IPR036322">
    <property type="entry name" value="WD40_repeat_dom_sf"/>
</dbReference>
<evidence type="ECO:0008006" key="6">
    <source>
        <dbReference type="Google" id="ProtNLM"/>
    </source>
</evidence>
<dbReference type="HOGENOM" id="CLU_000288_57_11_1"/>
<reference evidence="5" key="2">
    <citation type="submission" date="2015-01" db="EMBL/GenBank/DDBJ databases">
        <title>Evolutionary Origins and Diversification of the Mycorrhizal Mutualists.</title>
        <authorList>
            <consortium name="DOE Joint Genome Institute"/>
            <consortium name="Mycorrhizal Genomics Consortium"/>
            <person name="Kohler A."/>
            <person name="Kuo A."/>
            <person name="Nagy L.G."/>
            <person name="Floudas D."/>
            <person name="Copeland A."/>
            <person name="Barry K.W."/>
            <person name="Cichocki N."/>
            <person name="Veneault-Fourrey C."/>
            <person name="LaButti K."/>
            <person name="Lindquist E.A."/>
            <person name="Lipzen A."/>
            <person name="Lundell T."/>
            <person name="Morin E."/>
            <person name="Murat C."/>
            <person name="Riley R."/>
            <person name="Ohm R."/>
            <person name="Sun H."/>
            <person name="Tunlid A."/>
            <person name="Henrissat B."/>
            <person name="Grigoriev I.V."/>
            <person name="Hibbett D.S."/>
            <person name="Martin F."/>
        </authorList>
    </citation>
    <scope>NUCLEOTIDE SEQUENCE [LARGE SCALE GENOMIC DNA]</scope>
    <source>
        <strain evidence="5">LaAM-08-1</strain>
    </source>
</reference>
<dbReference type="CDD" id="cd00200">
    <property type="entry name" value="WD40"/>
    <property type="match status" value="1"/>
</dbReference>
<keyword evidence="1 3" id="KW-0853">WD repeat</keyword>
<gene>
    <name evidence="4" type="ORF">K443DRAFT_679117</name>
</gene>
<evidence type="ECO:0000313" key="5">
    <source>
        <dbReference type="Proteomes" id="UP000054477"/>
    </source>
</evidence>
<dbReference type="Gene3D" id="2.130.10.10">
    <property type="entry name" value="YVTN repeat-like/Quinoprotein amine dehydrogenase"/>
    <property type="match status" value="1"/>
</dbReference>
<dbReference type="SMART" id="SM00320">
    <property type="entry name" value="WD40"/>
    <property type="match status" value="7"/>
</dbReference>
<protein>
    <recommendedName>
        <fullName evidence="6">Anaphase-promoting complex subunit 4 WD40 domain-containing protein</fullName>
    </recommendedName>
</protein>
<dbReference type="GO" id="GO:0005634">
    <property type="term" value="C:nucleus"/>
    <property type="evidence" value="ECO:0007669"/>
    <property type="project" value="TreeGrafter"/>
</dbReference>